<evidence type="ECO:0000313" key="1">
    <source>
        <dbReference type="EMBL" id="CAM77425.1"/>
    </source>
</evidence>
<proteinExistence type="predicted"/>
<gene>
    <name evidence="1" type="ORF">MGR_2006</name>
</gene>
<accession>A4U3G8</accession>
<protein>
    <submittedName>
        <fullName evidence="1">Uncharacterized protein</fullName>
    </submittedName>
</protein>
<name>A4U3G8_9PROT</name>
<sequence>MNELVSLIATIYWDRMDDARRTIRAVNQAVFLDMGLAVSVYYDAFLGAVESMSNELNFSLARARALTALSESAGIPKGSEI</sequence>
<organism evidence="1">
    <name type="scientific">Magnetospirillum gryphiswaldense</name>
    <dbReference type="NCBI Taxonomy" id="55518"/>
    <lineage>
        <taxon>Bacteria</taxon>
        <taxon>Pseudomonadati</taxon>
        <taxon>Pseudomonadota</taxon>
        <taxon>Alphaproteobacteria</taxon>
        <taxon>Rhodospirillales</taxon>
        <taxon>Rhodospirillaceae</taxon>
        <taxon>Magnetospirillum</taxon>
    </lineage>
</organism>
<dbReference type="RefSeq" id="WP_158699542.1">
    <property type="nucleotide sequence ID" value="NZ_CP027527.1"/>
</dbReference>
<dbReference type="AlphaFoldDB" id="A4U3G8"/>
<dbReference type="EMBL" id="CU459003">
    <property type="protein sequence ID" value="CAM77425.1"/>
    <property type="molecule type" value="Genomic_DNA"/>
</dbReference>
<reference evidence="1" key="1">
    <citation type="journal article" date="2007" name="J. Bacteriol.">
        <title>Comparative genome analysis of four magnetotactic bacteria reveals a complex set of group-specific genes implicated in magnetosome biomineralization and function.</title>
        <authorList>
            <person name="Richter M."/>
            <person name="Kube M."/>
            <person name="Bazylinski D.A."/>
            <person name="Lombardot T."/>
            <person name="Gloeckner F.O."/>
            <person name="Reinhardt R."/>
            <person name="Schueler D."/>
        </authorList>
    </citation>
    <scope>NUCLEOTIDE SEQUENCE</scope>
    <source>
        <strain evidence="1">MSR-1</strain>
    </source>
</reference>